<organism evidence="2 3">
    <name type="scientific">Chryseobacterium antibioticum</name>
    <dbReference type="NCBI Taxonomy" id="2728847"/>
    <lineage>
        <taxon>Bacteria</taxon>
        <taxon>Pseudomonadati</taxon>
        <taxon>Bacteroidota</taxon>
        <taxon>Flavobacteriia</taxon>
        <taxon>Flavobacteriales</taxon>
        <taxon>Weeksellaceae</taxon>
        <taxon>Chryseobacterium group</taxon>
        <taxon>Chryseobacterium</taxon>
    </lineage>
</organism>
<name>A0A7Y0ARJ1_9FLAO</name>
<gene>
    <name evidence="2" type="ORF">HHL23_20460</name>
</gene>
<dbReference type="RefSeq" id="WP_169236598.1">
    <property type="nucleotide sequence ID" value="NZ_JABBGI010000038.1"/>
</dbReference>
<dbReference type="PROSITE" id="PS51257">
    <property type="entry name" value="PROKAR_LIPOPROTEIN"/>
    <property type="match status" value="1"/>
</dbReference>
<proteinExistence type="predicted"/>
<keyword evidence="3" id="KW-1185">Reference proteome</keyword>
<feature type="region of interest" description="Disordered" evidence="1">
    <location>
        <begin position="225"/>
        <end position="250"/>
    </location>
</feature>
<dbReference type="Proteomes" id="UP000544054">
    <property type="component" value="Unassembled WGS sequence"/>
</dbReference>
<dbReference type="EMBL" id="JABBGI010000038">
    <property type="protein sequence ID" value="NML72142.1"/>
    <property type="molecule type" value="Genomic_DNA"/>
</dbReference>
<evidence type="ECO:0000256" key="1">
    <source>
        <dbReference type="SAM" id="MobiDB-lite"/>
    </source>
</evidence>
<feature type="compositionally biased region" description="Gly residues" evidence="1">
    <location>
        <begin position="229"/>
        <end position="249"/>
    </location>
</feature>
<reference evidence="2 3" key="1">
    <citation type="submission" date="2020-04" db="EMBL/GenBank/DDBJ databases">
        <title>Chryseobacterium sp. RP-3-3 sp. nov., isolated from Jeju soil.</title>
        <authorList>
            <person name="Dahal R.H."/>
        </authorList>
    </citation>
    <scope>NUCLEOTIDE SEQUENCE [LARGE SCALE GENOMIC DNA]</scope>
    <source>
        <strain evidence="2 3">RP-3-3</strain>
    </source>
</reference>
<protein>
    <submittedName>
        <fullName evidence="2">Uncharacterized protein</fullName>
    </submittedName>
</protein>
<evidence type="ECO:0000313" key="2">
    <source>
        <dbReference type="EMBL" id="NML72142.1"/>
    </source>
</evidence>
<evidence type="ECO:0000313" key="3">
    <source>
        <dbReference type="Proteomes" id="UP000544054"/>
    </source>
</evidence>
<dbReference type="AlphaFoldDB" id="A0A7Y0ARJ1"/>
<comment type="caution">
    <text evidence="2">The sequence shown here is derived from an EMBL/GenBank/DDBJ whole genome shotgun (WGS) entry which is preliminary data.</text>
</comment>
<accession>A0A7Y0ARJ1</accession>
<sequence>MKKQSFLMLLLSAFLFFGCRQESLYVDQELQNNSPVSKNYVINDAEIKKDAQLWSKLSGIQAGLFGSDPKAKNNDPLLDGAVIMTDYAGVVEKNGITTYTFQIKRIYPSKDTENLVVRKNADGSYSGLLIQYHLSKQEIQAFQNAGKPQDIKGKISAYTINDININSKNGSGGYTYSEQIGCLVVNYEIIPCTSSDQHTNPNQCALTGVDAPQIILMSVDDTHCNPSGNPGGSGTGSGPGGTQGGGSGVGSTTPTEFLYNTFLFTDFGDAYNICAAGDSQCEANRQLNIELQAYLLTLPPPTSMLSSYLHTYLTVKGYFKLNGGTSFLTDRLSLMAGWYNNPANASIPYTERDKFVNWGLNFLIQNPDVTWTRFENWFLEETLNNTLQNEFLEDWAEPDRVKPTTKFKNHAKLNGIYNKIKTAANFNQILKNFTPEGSVAHLMFDIGAVYKQEAQAETSEPVNYWIKITFNKNKNWADIPKIVIAQTFIHELIHAEILRQLLAVANSNGSIDEATLLDYAKNHKNIELFNAYVKAKTNDADFQHQFMAQKYVTTIVNFLKQVYGNQYTDVEYKTVAWMSSLKGTKAWNLLPQSEKDLYINTFNTNYWLWEL</sequence>